<keyword evidence="7" id="KW-0547">Nucleotide-binding</keyword>
<accession>A0ABX0JWW8</accession>
<feature type="domain" description="Phytochrome chromophore attachment site" evidence="13">
    <location>
        <begin position="156"/>
        <end position="311"/>
    </location>
</feature>
<evidence type="ECO:0000256" key="7">
    <source>
        <dbReference type="ARBA" id="ARBA00022741"/>
    </source>
</evidence>
<dbReference type="InterPro" id="IPR043150">
    <property type="entry name" value="Phytochrome_PHY_sf"/>
</dbReference>
<evidence type="ECO:0000259" key="13">
    <source>
        <dbReference type="PROSITE" id="PS50046"/>
    </source>
</evidence>
<keyword evidence="6" id="KW-0808">Transferase</keyword>
<dbReference type="InterPro" id="IPR003018">
    <property type="entry name" value="GAF"/>
</dbReference>
<dbReference type="InterPro" id="IPR029016">
    <property type="entry name" value="GAF-like_dom_sf"/>
</dbReference>
<proteinExistence type="predicted"/>
<evidence type="ECO:0000256" key="9">
    <source>
        <dbReference type="ARBA" id="ARBA00022840"/>
    </source>
</evidence>
<evidence type="ECO:0000256" key="10">
    <source>
        <dbReference type="ARBA" id="ARBA00022991"/>
    </source>
</evidence>
<keyword evidence="5" id="KW-0716">Sensory transduction</keyword>
<dbReference type="Pfam" id="PF08446">
    <property type="entry name" value="PAS_2"/>
    <property type="match status" value="1"/>
</dbReference>
<dbReference type="RefSeq" id="WP_173568797.1">
    <property type="nucleotide sequence ID" value="NZ_WOSY01000002.1"/>
</dbReference>
<gene>
    <name evidence="15" type="ORF">GOB81_02460</name>
</gene>
<dbReference type="Gene3D" id="3.40.50.2300">
    <property type="match status" value="1"/>
</dbReference>
<evidence type="ECO:0000256" key="5">
    <source>
        <dbReference type="ARBA" id="ARBA00022606"/>
    </source>
</evidence>
<dbReference type="InterPro" id="IPR013654">
    <property type="entry name" value="PAS_2"/>
</dbReference>
<dbReference type="PROSITE" id="PS50110">
    <property type="entry name" value="RESPONSE_REGULATORY"/>
    <property type="match status" value="1"/>
</dbReference>
<dbReference type="Gene3D" id="3.30.450.270">
    <property type="match status" value="1"/>
</dbReference>
<dbReference type="PANTHER" id="PTHR41523:SF7">
    <property type="entry name" value="HISTIDINE KINASE"/>
    <property type="match status" value="1"/>
</dbReference>
<dbReference type="Pfam" id="PF07536">
    <property type="entry name" value="HWE_HK"/>
    <property type="match status" value="1"/>
</dbReference>
<dbReference type="SMART" id="SM00448">
    <property type="entry name" value="REC"/>
    <property type="match status" value="1"/>
</dbReference>
<dbReference type="Gene3D" id="3.30.450.20">
    <property type="entry name" value="PAS domain"/>
    <property type="match status" value="1"/>
</dbReference>
<dbReference type="SUPFAM" id="SSF52172">
    <property type="entry name" value="CheY-like"/>
    <property type="match status" value="1"/>
</dbReference>
<dbReference type="Proteomes" id="UP000631653">
    <property type="component" value="Unassembled WGS sequence"/>
</dbReference>
<dbReference type="Gene3D" id="3.30.450.40">
    <property type="match status" value="1"/>
</dbReference>
<reference evidence="15 16" key="1">
    <citation type="journal article" date="2020" name="Int. J. Syst. Evol. Microbiol.">
        <title>Novel acetic acid bacteria from cider fermentations: Acetobacter conturbans sp. nov. and Acetobacter fallax sp. nov.</title>
        <authorList>
            <person name="Sombolestani A.S."/>
            <person name="Cleenwerck I."/>
            <person name="Cnockaert M."/>
            <person name="Borremans W."/>
            <person name="Wieme A.D."/>
            <person name="De Vuyst L."/>
            <person name="Vandamme P."/>
        </authorList>
    </citation>
    <scope>NUCLEOTIDE SEQUENCE [LARGE SCALE GENOMIC DNA]</scope>
    <source>
        <strain evidence="15 16">LMG 1627</strain>
    </source>
</reference>
<dbReference type="EC" id="2.7.13.3" evidence="2"/>
<evidence type="ECO:0000256" key="8">
    <source>
        <dbReference type="ARBA" id="ARBA00022777"/>
    </source>
</evidence>
<dbReference type="SMART" id="SM00911">
    <property type="entry name" value="HWE_HK"/>
    <property type="match status" value="1"/>
</dbReference>
<dbReference type="SUPFAM" id="SSF55785">
    <property type="entry name" value="PYP-like sensor domain (PAS domain)"/>
    <property type="match status" value="1"/>
</dbReference>
<dbReference type="InterPro" id="IPR011006">
    <property type="entry name" value="CheY-like_superfamily"/>
</dbReference>
<dbReference type="PROSITE" id="PS50046">
    <property type="entry name" value="PHYTOCHROME_2"/>
    <property type="match status" value="1"/>
</dbReference>
<dbReference type="InterPro" id="IPR001789">
    <property type="entry name" value="Sig_transdc_resp-reg_receiver"/>
</dbReference>
<dbReference type="InterPro" id="IPR013515">
    <property type="entry name" value="Phytochrome_cen-reg"/>
</dbReference>
<evidence type="ECO:0000313" key="15">
    <source>
        <dbReference type="EMBL" id="NHN87495.1"/>
    </source>
</evidence>
<evidence type="ECO:0000256" key="3">
    <source>
        <dbReference type="ARBA" id="ARBA00022543"/>
    </source>
</evidence>
<dbReference type="InterPro" id="IPR011102">
    <property type="entry name" value="Sig_transdc_His_kinase_HWE"/>
</dbReference>
<evidence type="ECO:0000256" key="6">
    <source>
        <dbReference type="ARBA" id="ARBA00022679"/>
    </source>
</evidence>
<feature type="domain" description="Response regulatory" evidence="14">
    <location>
        <begin position="749"/>
        <end position="860"/>
    </location>
</feature>
<keyword evidence="9" id="KW-0067">ATP-binding</keyword>
<feature type="modified residue" description="4-aspartylphosphate" evidence="12">
    <location>
        <position position="799"/>
    </location>
</feature>
<dbReference type="PANTHER" id="PTHR41523">
    <property type="entry name" value="TWO-COMPONENT SYSTEM SENSOR PROTEIN"/>
    <property type="match status" value="1"/>
</dbReference>
<keyword evidence="11" id="KW-0675">Receptor</keyword>
<keyword evidence="3" id="KW-0600">Photoreceptor protein</keyword>
<keyword evidence="8" id="KW-0418">Kinase</keyword>
<evidence type="ECO:0000256" key="2">
    <source>
        <dbReference type="ARBA" id="ARBA00012438"/>
    </source>
</evidence>
<keyword evidence="16" id="KW-1185">Reference proteome</keyword>
<dbReference type="Pfam" id="PF01590">
    <property type="entry name" value="GAF"/>
    <property type="match status" value="1"/>
</dbReference>
<keyword evidence="4 12" id="KW-0597">Phosphoprotein</keyword>
<evidence type="ECO:0000256" key="4">
    <source>
        <dbReference type="ARBA" id="ARBA00022553"/>
    </source>
</evidence>
<protein>
    <recommendedName>
        <fullName evidence="2">histidine kinase</fullName>
        <ecNumber evidence="2">2.7.13.3</ecNumber>
    </recommendedName>
</protein>
<evidence type="ECO:0000313" key="16">
    <source>
        <dbReference type="Proteomes" id="UP000631653"/>
    </source>
</evidence>
<dbReference type="SMART" id="SM00065">
    <property type="entry name" value="GAF"/>
    <property type="match status" value="1"/>
</dbReference>
<name>A0ABX0JWW8_9PROT</name>
<dbReference type="Pfam" id="PF00072">
    <property type="entry name" value="Response_reg"/>
    <property type="match status" value="1"/>
</dbReference>
<evidence type="ECO:0000256" key="12">
    <source>
        <dbReference type="PROSITE-ProRule" id="PRU00169"/>
    </source>
</evidence>
<dbReference type="InterPro" id="IPR035965">
    <property type="entry name" value="PAS-like_dom_sf"/>
</dbReference>
<keyword evidence="10" id="KW-0157">Chromophore</keyword>
<organism evidence="15 16">
    <name type="scientific">Acetobacter conturbans</name>
    <dbReference type="NCBI Taxonomy" id="1737472"/>
    <lineage>
        <taxon>Bacteria</taxon>
        <taxon>Pseudomonadati</taxon>
        <taxon>Pseudomonadota</taxon>
        <taxon>Alphaproteobacteria</taxon>
        <taxon>Acetobacterales</taxon>
        <taxon>Acetobacteraceae</taxon>
        <taxon>Acetobacter</taxon>
    </lineage>
</organism>
<evidence type="ECO:0000256" key="11">
    <source>
        <dbReference type="ARBA" id="ARBA00023170"/>
    </source>
</evidence>
<comment type="caution">
    <text evidence="15">The sequence shown here is derived from an EMBL/GenBank/DDBJ whole genome shotgun (WGS) entry which is preliminary data.</text>
</comment>
<evidence type="ECO:0000259" key="14">
    <source>
        <dbReference type="PROSITE" id="PS50110"/>
    </source>
</evidence>
<comment type="catalytic activity">
    <reaction evidence="1">
        <text>ATP + protein L-histidine = ADP + protein N-phospho-L-histidine.</text>
        <dbReference type="EC" id="2.7.13.3"/>
    </reaction>
</comment>
<dbReference type="EMBL" id="WOSY01000002">
    <property type="protein sequence ID" value="NHN87495.1"/>
    <property type="molecule type" value="Genomic_DNA"/>
</dbReference>
<dbReference type="InterPro" id="IPR016132">
    <property type="entry name" value="Phyto_chromo_attachment"/>
</dbReference>
<dbReference type="SUPFAM" id="SSF55781">
    <property type="entry name" value="GAF domain-like"/>
    <property type="match status" value="2"/>
</dbReference>
<evidence type="ECO:0000256" key="1">
    <source>
        <dbReference type="ARBA" id="ARBA00000085"/>
    </source>
</evidence>
<dbReference type="Pfam" id="PF00360">
    <property type="entry name" value="PHY"/>
    <property type="match status" value="1"/>
</dbReference>
<sequence length="861" mass="93919">MDADRGNRAVKPFGNSVLADGVQTGVSSIPRSGLIQPQGCLLAFDAETLLLQRQSANASRFFAPQDIPFGVSLESCVGANAAEAILRATRESLTTGRPCLLFGFRMGESQITCDVAVHIAGQDLVVECTPQSPLGLNGELICLLRSAIDSLREKTDFQVLCNEAVVQLRSMTGYDHVMLYRFAPNGMAEVVADDCRANLSSLAGQFMAPEDLPLAVRGVYRRSLVRVIEDVGASPEPVLSMPDLPAFDLSLVMLRAVSPTGRAYLQDCGIHASLLLSLVVDGALWGMIVCRHYSPKNIPMDERAVAKMLGEYVALQISAVVRLNRLQMTHRAHTLIQEFIQLGTTFSGDIPSYIRAHIGELASLVECDGIAVFMEGGYGSHGLPFSEEALEALVRWSQSCAGDMTQIWSTVSLAEDAPALVSRFPGIAGLMVIPLTVQPGDYLYLFRKEKMWIVNRAPRPGEGVDVRCGESGFCQEQMHNCSGAWTIENEEAAEELRSALIEATGIYRQIQLEQRAEAEAQQRLLNDELTHRVKNILSVVQSVVSRSISDESDPQDGLRRLRDRIGALATAHDQIIGANAGGRLSALLQAELAPYATPTVTITISGPDLWMSGKALSIMTLLFHELATNAAKYGALSADKGHLDIHWYFDEDSQTWKLTWMETEGPAVQEPIRSGFGTILLDRALKHELGGAARREFRPEGIVIYLTLPARHVREVKDSGRTHWHIAQSPETERPTGTHGNAETLQEMEVLIVEDQVLIAMEAEDTLLEHGVGSVCSAASVCEALELIESRAPDAAILDINLGDENALEVAVLLKKQGIPFIFTTGYANHTMIPKEFHDIPVVQKPYSSTAMIRALKAVLP</sequence>